<comment type="function">
    <text evidence="10">Catalyzes the last two steps in the biosynthesis of 5-methylaminomethyl-2-thiouridine (mnm(5)s(2)U) at the wobble position (U34) in tRNA. Catalyzes the FAD-dependent demodification of cmnm(5)s(2)U34 to nm(5)s(2)U34, followed by the transfer of a methyl group from S-adenosyl-L-methionine to nm(5)s(2)U34, to form mnm(5)s(2)U34.</text>
</comment>
<dbReference type="EC" id="1.5.-.-" evidence="10"/>
<evidence type="ECO:0000313" key="13">
    <source>
        <dbReference type="EMBL" id="GAA4872266.1"/>
    </source>
</evidence>
<comment type="subcellular location">
    <subcellularLocation>
        <location evidence="10">Cytoplasm</location>
    </subcellularLocation>
</comment>
<organism evidence="13 14">
    <name type="scientific">Ferrimonas pelagia</name>
    <dbReference type="NCBI Taxonomy" id="1177826"/>
    <lineage>
        <taxon>Bacteria</taxon>
        <taxon>Pseudomonadati</taxon>
        <taxon>Pseudomonadota</taxon>
        <taxon>Gammaproteobacteria</taxon>
        <taxon>Alteromonadales</taxon>
        <taxon>Ferrimonadaceae</taxon>
        <taxon>Ferrimonas</taxon>
    </lineage>
</organism>
<feature type="region of interest" description="FAD-dependent cmnm(5)s(2)U34 oxidoreductase" evidence="10">
    <location>
        <begin position="264"/>
        <end position="661"/>
    </location>
</feature>
<evidence type="ECO:0000256" key="6">
    <source>
        <dbReference type="ARBA" id="ARBA00022694"/>
    </source>
</evidence>
<dbReference type="PANTHER" id="PTHR13847:SF283">
    <property type="entry name" value="TRNA 5-METHYLAMINOMETHYL-2-THIOURIDINE BIOSYNTHESIS BIFUNCTIONAL PROTEIN MNMC"/>
    <property type="match status" value="1"/>
</dbReference>
<dbReference type="SUPFAM" id="SSF51905">
    <property type="entry name" value="FAD/NAD(P)-binding domain"/>
    <property type="match status" value="1"/>
</dbReference>
<comment type="similarity">
    <text evidence="10">In the C-terminal section; belongs to the DAO family.</text>
</comment>
<keyword evidence="7 10" id="KW-0274">FAD</keyword>
<dbReference type="Gene3D" id="3.30.9.10">
    <property type="entry name" value="D-Amino Acid Oxidase, subunit A, domain 2"/>
    <property type="match status" value="1"/>
</dbReference>
<keyword evidence="8 10" id="KW-0560">Oxidoreductase</keyword>
<dbReference type="Pfam" id="PF05430">
    <property type="entry name" value="Methyltransf_30"/>
    <property type="match status" value="1"/>
</dbReference>
<dbReference type="PANTHER" id="PTHR13847">
    <property type="entry name" value="SARCOSINE DEHYDROGENASE-RELATED"/>
    <property type="match status" value="1"/>
</dbReference>
<protein>
    <recommendedName>
        <fullName evidence="10">tRNA 5-methylaminomethyl-2-thiouridine biosynthesis bifunctional protein MnmC</fullName>
        <shortName evidence="10">tRNA mnm(5)s(2)U biosynthesis bifunctional protein</shortName>
    </recommendedName>
    <domain>
        <recommendedName>
            <fullName evidence="10">tRNA (mnm(5)s(2)U34)-methyltransferase</fullName>
            <ecNumber evidence="10">2.1.1.61</ecNumber>
        </recommendedName>
    </domain>
    <domain>
        <recommendedName>
            <fullName evidence="10">FAD-dependent cmnm(5)s(2)U34 oxidoreductase</fullName>
            <ecNumber evidence="10">1.5.-.-</ecNumber>
        </recommendedName>
    </domain>
</protein>
<evidence type="ECO:0000256" key="8">
    <source>
        <dbReference type="ARBA" id="ARBA00023002"/>
    </source>
</evidence>
<dbReference type="InterPro" id="IPR036188">
    <property type="entry name" value="FAD/NAD-bd_sf"/>
</dbReference>
<keyword evidence="3 10" id="KW-0285">Flavoprotein</keyword>
<evidence type="ECO:0000256" key="4">
    <source>
        <dbReference type="ARBA" id="ARBA00022679"/>
    </source>
</evidence>
<gene>
    <name evidence="10 13" type="primary">mnmC</name>
    <name evidence="13" type="ORF">GCM10023333_01280</name>
</gene>
<keyword evidence="5 10" id="KW-0949">S-adenosyl-L-methionine</keyword>
<dbReference type="HAMAP" id="MF_01102">
    <property type="entry name" value="MnmC"/>
    <property type="match status" value="1"/>
</dbReference>
<feature type="region of interest" description="tRNA (mnm(5)s(2)U34)-methyltransferase" evidence="10">
    <location>
        <begin position="1"/>
        <end position="243"/>
    </location>
</feature>
<dbReference type="InterPro" id="IPR006076">
    <property type="entry name" value="FAD-dep_OxRdtase"/>
</dbReference>
<dbReference type="RefSeq" id="WP_345332225.1">
    <property type="nucleotide sequence ID" value="NZ_BAABJZ010000003.1"/>
</dbReference>
<evidence type="ECO:0000256" key="1">
    <source>
        <dbReference type="ARBA" id="ARBA00022490"/>
    </source>
</evidence>
<evidence type="ECO:0000313" key="14">
    <source>
        <dbReference type="Proteomes" id="UP001499988"/>
    </source>
</evidence>
<comment type="catalytic activity">
    <reaction evidence="10">
        <text>5-aminomethyl-2-thiouridine(34) in tRNA + S-adenosyl-L-methionine = 5-methylaminomethyl-2-thiouridine(34) in tRNA + S-adenosyl-L-homocysteine + H(+)</text>
        <dbReference type="Rhea" id="RHEA:19569"/>
        <dbReference type="Rhea" id="RHEA-COMP:10195"/>
        <dbReference type="Rhea" id="RHEA-COMP:10197"/>
        <dbReference type="ChEBI" id="CHEBI:15378"/>
        <dbReference type="ChEBI" id="CHEBI:57856"/>
        <dbReference type="ChEBI" id="CHEBI:59789"/>
        <dbReference type="ChEBI" id="CHEBI:74454"/>
        <dbReference type="ChEBI" id="CHEBI:74455"/>
        <dbReference type="EC" id="2.1.1.61"/>
    </reaction>
</comment>
<dbReference type="NCBIfam" id="NF033855">
    <property type="entry name" value="tRNA_MNMC2"/>
    <property type="match status" value="1"/>
</dbReference>
<keyword evidence="9 10" id="KW-0511">Multifunctional enzyme</keyword>
<comment type="similarity">
    <text evidence="10">In the N-terminal section; belongs to the methyltransferase superfamily. tRNA (mnm(5)s(2)U34)-methyltransferase family.</text>
</comment>
<dbReference type="NCBIfam" id="TIGR03197">
    <property type="entry name" value="MnmC_Cterm"/>
    <property type="match status" value="1"/>
</dbReference>
<dbReference type="Proteomes" id="UP001499988">
    <property type="component" value="Unassembled WGS sequence"/>
</dbReference>
<dbReference type="SUPFAM" id="SSF54373">
    <property type="entry name" value="FAD-linked reductases, C-terminal domain"/>
    <property type="match status" value="1"/>
</dbReference>
<name>A0ABP9E8N5_9GAMM</name>
<keyword evidence="14" id="KW-1185">Reference proteome</keyword>
<dbReference type="EC" id="2.1.1.61" evidence="10"/>
<feature type="domain" description="FAD dependent oxidoreductase" evidence="11">
    <location>
        <begin position="261"/>
        <end position="617"/>
    </location>
</feature>
<dbReference type="InterPro" id="IPR047785">
    <property type="entry name" value="tRNA_MNMC2"/>
</dbReference>
<evidence type="ECO:0000256" key="3">
    <source>
        <dbReference type="ARBA" id="ARBA00022630"/>
    </source>
</evidence>
<evidence type="ECO:0000256" key="10">
    <source>
        <dbReference type="HAMAP-Rule" id="MF_01102"/>
    </source>
</evidence>
<dbReference type="InterPro" id="IPR029063">
    <property type="entry name" value="SAM-dependent_MTases_sf"/>
</dbReference>
<dbReference type="Gene3D" id="3.40.50.150">
    <property type="entry name" value="Vaccinia Virus protein VP39"/>
    <property type="match status" value="1"/>
</dbReference>
<comment type="cofactor">
    <cofactor evidence="10">
        <name>FAD</name>
        <dbReference type="ChEBI" id="CHEBI:57692"/>
    </cofactor>
</comment>
<evidence type="ECO:0000256" key="2">
    <source>
        <dbReference type="ARBA" id="ARBA00022603"/>
    </source>
</evidence>
<sequence>MSHLTPANIDWSDPAAPLSTQFGDFYFSKKNGAAETEYVFLHHNHLPGRWQQHQQSLFTVAETGFGTGLNFFVLWRHFQQFRRQHPSAACQRLHFVSVEKYPLNVDDLRRAHGQWPEFADLAMQLRQHYPPATQGCHRLLLDNGQIVLDLWFGDVLDTLPQMDAGRNGVVDAWFLDGFTPRKNPQMWQPALYQHMVRLSRPGGSFATFTAASDVRRGLQAAGYQVKKAKGFMGKREMIYGTLPMDSDAADSDARSRELEPVSIVGGGMAAASTALALCRRGVQVDLYCADDAPAQGASGSRQGALYPLLNAGGDALSQFYSQAFPLARQSLLQLAEQHTIHHGLSGVLQLPVDDRSRDKIRKLAGSGLPSELVQGVSAKQGSELAGVPIDRDGVYYPQGAWICPKDLTLAMLAEAERTGLLSCHYQHPLQALHCDQGRWLLDFGHRTAHAPQVVLAMGASSAGLAATAPLQLNPVRGQTSYPEAQDDTAKLQTVLCADGYLVPSMDGRLTCGASFVRGDDNTDWREADRDEIRQRMTRSFGALAWHTQLELDDSGRAAVRATVRDHLPLAGPVLDWDNTQDGMTPAQTRCQPGLYLLSGLGSRGLCSASLCAELLASQLLEEPRPLSGDQQARLAPGRFWLRRLAKGQPLLHGPLPDNASK</sequence>
<evidence type="ECO:0000256" key="7">
    <source>
        <dbReference type="ARBA" id="ARBA00022827"/>
    </source>
</evidence>
<dbReference type="Gene3D" id="3.50.50.60">
    <property type="entry name" value="FAD/NAD(P)-binding domain"/>
    <property type="match status" value="1"/>
</dbReference>
<comment type="caution">
    <text evidence="13">The sequence shown here is derived from an EMBL/GenBank/DDBJ whole genome shotgun (WGS) entry which is preliminary data.</text>
</comment>
<dbReference type="InterPro" id="IPR023032">
    <property type="entry name" value="tRNA_MAMT_biosynth_bifunc_MnmC"/>
</dbReference>
<evidence type="ECO:0000256" key="9">
    <source>
        <dbReference type="ARBA" id="ARBA00023268"/>
    </source>
</evidence>
<dbReference type="EMBL" id="BAABJZ010000003">
    <property type="protein sequence ID" value="GAA4872266.1"/>
    <property type="molecule type" value="Genomic_DNA"/>
</dbReference>
<evidence type="ECO:0000259" key="12">
    <source>
        <dbReference type="Pfam" id="PF05430"/>
    </source>
</evidence>
<dbReference type="InterPro" id="IPR017610">
    <property type="entry name" value="tRNA_S-uridine_synth_MnmC_C"/>
</dbReference>
<keyword evidence="6 10" id="KW-0819">tRNA processing</keyword>
<keyword evidence="1 10" id="KW-0963">Cytoplasm</keyword>
<dbReference type="SUPFAM" id="SSF53335">
    <property type="entry name" value="S-adenosyl-L-methionine-dependent methyltransferases"/>
    <property type="match status" value="1"/>
</dbReference>
<dbReference type="InterPro" id="IPR008471">
    <property type="entry name" value="MnmC-like_methylTransf"/>
</dbReference>
<accession>A0ABP9E8N5</accession>
<keyword evidence="4 10" id="KW-0808">Transferase</keyword>
<reference evidence="14" key="1">
    <citation type="journal article" date="2019" name="Int. J. Syst. Evol. Microbiol.">
        <title>The Global Catalogue of Microorganisms (GCM) 10K type strain sequencing project: providing services to taxonomists for standard genome sequencing and annotation.</title>
        <authorList>
            <consortium name="The Broad Institute Genomics Platform"/>
            <consortium name="The Broad Institute Genome Sequencing Center for Infectious Disease"/>
            <person name="Wu L."/>
            <person name="Ma J."/>
        </authorList>
    </citation>
    <scope>NUCLEOTIDE SEQUENCE [LARGE SCALE GENOMIC DNA]</scope>
    <source>
        <strain evidence="14">JCM 18401</strain>
    </source>
</reference>
<dbReference type="NCBIfam" id="NF002481">
    <property type="entry name" value="PRK01747.1-2"/>
    <property type="match status" value="1"/>
</dbReference>
<keyword evidence="2 10" id="KW-0489">Methyltransferase</keyword>
<proteinExistence type="inferred from homology"/>
<feature type="domain" description="MnmC-like methyltransferase" evidence="12">
    <location>
        <begin position="116"/>
        <end position="242"/>
    </location>
</feature>
<evidence type="ECO:0000259" key="11">
    <source>
        <dbReference type="Pfam" id="PF01266"/>
    </source>
</evidence>
<dbReference type="Pfam" id="PF01266">
    <property type="entry name" value="DAO"/>
    <property type="match status" value="1"/>
</dbReference>
<evidence type="ECO:0000256" key="5">
    <source>
        <dbReference type="ARBA" id="ARBA00022691"/>
    </source>
</evidence>